<feature type="compositionally biased region" description="Polar residues" evidence="1">
    <location>
        <begin position="871"/>
        <end position="889"/>
    </location>
</feature>
<feature type="compositionally biased region" description="Basic and acidic residues" evidence="1">
    <location>
        <begin position="607"/>
        <end position="622"/>
    </location>
</feature>
<feature type="region of interest" description="Disordered" evidence="1">
    <location>
        <begin position="590"/>
        <end position="646"/>
    </location>
</feature>
<accession>M5FNE4</accession>
<gene>
    <name evidence="2" type="ORF">DACRYDRAFT_102419</name>
</gene>
<dbReference type="OrthoDB" id="2333993at2759"/>
<feature type="region of interest" description="Disordered" evidence="1">
    <location>
        <begin position="871"/>
        <end position="904"/>
    </location>
</feature>
<dbReference type="HOGENOM" id="CLU_280749_0_0_1"/>
<feature type="region of interest" description="Disordered" evidence="1">
    <location>
        <begin position="322"/>
        <end position="353"/>
    </location>
</feature>
<dbReference type="EMBL" id="JH795877">
    <property type="protein sequence ID" value="EJT97300.1"/>
    <property type="molecule type" value="Genomic_DNA"/>
</dbReference>
<keyword evidence="3" id="KW-1185">Reference proteome</keyword>
<feature type="compositionally biased region" description="Polar residues" evidence="1">
    <location>
        <begin position="288"/>
        <end position="299"/>
    </location>
</feature>
<dbReference type="AlphaFoldDB" id="M5FNE4"/>
<feature type="compositionally biased region" description="Pro residues" evidence="1">
    <location>
        <begin position="188"/>
        <end position="197"/>
    </location>
</feature>
<sequence>MTDVLSHPPKTGSQYPYGPYGSLKRRASSPVDRSRVVSRRRIDPLIPAEEYLPNDEQRTLDNLTVKAIHAYRGTVFDPVHSLKAYIRVCDELAQGEAERMRMRRLMDEREELELLLDTQKEFSDRDLSIIRNSPFLRRKLAEKLPGKDKSSTPSRTLSMISPPLTSSQPSSSSPRPAPKNGSSLPMTQPMPPQPRIPTPLQLSASHPHQSSPHMSAYKTPAMIKREPDARLSQLHEPTLPRSYGPPPPGQSSFQLSPTPPRPSTIHHSPKQPTIPSVARPVEPEGPTRLTTAHPYSSSPYALKLDSAKPRSAGMPITAREALAATGQSPRPAQPSVLLSPSGPQPPLPQTSSNTWFIPYHVPGPTGPNPLTFDFPKGTIKYDCPWCDKTYTGANARSVWRRHAQEKHNLPTLLRKRSRWDTGDDDLEAIRPKSLEEKKERNLASKRQWAKDNRVKKKIQEQIERLPSNDAYRRILQSELENMSRKHRAWESEWAEELSEMPASDGEMDTEPDVVELSGPPSVIAQPEEEHPMSFRIPTGFGSSPAPVHHGPNHMWRTLSAGPPYHPSSLGHHIRHASLNSLSQEVCTHEMRKPSLGDESSYSGDTASPRDMESSEEDARWEENSASISKQGERDSSPPIKRRRRKPGEWVIKTGIDRCDLCQRRRVPECVVGPHKKACILCAKKKVQCGWSFSEHCHGIITLPFMPGFPHLHRPPGTQTREQELRDRAAPWPEPFRPRQAFGEVDMDLAYPNDEEPKERRESRPPINPVADRNTMLRLDEALPPQPTQLRVRTPSSGSTVRSNNMPRGDRNMQSGERDKEGRQIPYTGAARCNGCISGQLEDCFYERGICHACRDKGQKCEWTIVDKMRSPSVSLPPTRTSSVTSCSQSAPPPAADPIQTDQDRTSSVVLRQVVQLAEELRSDKVKDDEVLGLMARILRAKKGFRPGLVEWLEEDRALYKERLLLLIEEMQAKYVTREKGTLGDCMEADRRRRAEDSEALPAAVPVAPIKSPLPMPTTTPAPSQTPAKSPEELPIVPAKVDSPPPSPVETVDLPPAKAVTPTPTIPSSSVVTPLGSTDPLPPTTEPADEVLPAASTSEEGPIPSNPDIVVPPEAPTAE</sequence>
<name>M5FNE4_DACPD</name>
<evidence type="ECO:0000256" key="1">
    <source>
        <dbReference type="SAM" id="MobiDB-lite"/>
    </source>
</evidence>
<organism evidence="2 3">
    <name type="scientific">Dacryopinax primogenitus (strain DJM 731)</name>
    <name type="common">Brown rot fungus</name>
    <dbReference type="NCBI Taxonomy" id="1858805"/>
    <lineage>
        <taxon>Eukaryota</taxon>
        <taxon>Fungi</taxon>
        <taxon>Dikarya</taxon>
        <taxon>Basidiomycota</taxon>
        <taxon>Agaricomycotina</taxon>
        <taxon>Dacrymycetes</taxon>
        <taxon>Dacrymycetales</taxon>
        <taxon>Dacrymycetaceae</taxon>
        <taxon>Dacryopinax</taxon>
    </lineage>
</organism>
<reference evidence="2 3" key="1">
    <citation type="journal article" date="2012" name="Science">
        <title>The Paleozoic origin of enzymatic lignin decomposition reconstructed from 31 fungal genomes.</title>
        <authorList>
            <person name="Floudas D."/>
            <person name="Binder M."/>
            <person name="Riley R."/>
            <person name="Barry K."/>
            <person name="Blanchette R.A."/>
            <person name="Henrissat B."/>
            <person name="Martinez A.T."/>
            <person name="Otillar R."/>
            <person name="Spatafora J.W."/>
            <person name="Yadav J.S."/>
            <person name="Aerts A."/>
            <person name="Benoit I."/>
            <person name="Boyd A."/>
            <person name="Carlson A."/>
            <person name="Copeland A."/>
            <person name="Coutinho P.M."/>
            <person name="de Vries R.P."/>
            <person name="Ferreira P."/>
            <person name="Findley K."/>
            <person name="Foster B."/>
            <person name="Gaskell J."/>
            <person name="Glotzer D."/>
            <person name="Gorecki P."/>
            <person name="Heitman J."/>
            <person name="Hesse C."/>
            <person name="Hori C."/>
            <person name="Igarashi K."/>
            <person name="Jurgens J.A."/>
            <person name="Kallen N."/>
            <person name="Kersten P."/>
            <person name="Kohler A."/>
            <person name="Kuees U."/>
            <person name="Kumar T.K.A."/>
            <person name="Kuo A."/>
            <person name="LaButti K."/>
            <person name="Larrondo L.F."/>
            <person name="Lindquist E."/>
            <person name="Ling A."/>
            <person name="Lombard V."/>
            <person name="Lucas S."/>
            <person name="Lundell T."/>
            <person name="Martin R."/>
            <person name="McLaughlin D.J."/>
            <person name="Morgenstern I."/>
            <person name="Morin E."/>
            <person name="Murat C."/>
            <person name="Nagy L.G."/>
            <person name="Nolan M."/>
            <person name="Ohm R.A."/>
            <person name="Patyshakuliyeva A."/>
            <person name="Rokas A."/>
            <person name="Ruiz-Duenas F.J."/>
            <person name="Sabat G."/>
            <person name="Salamov A."/>
            <person name="Samejima M."/>
            <person name="Schmutz J."/>
            <person name="Slot J.C."/>
            <person name="St John F."/>
            <person name="Stenlid J."/>
            <person name="Sun H."/>
            <person name="Sun S."/>
            <person name="Syed K."/>
            <person name="Tsang A."/>
            <person name="Wiebenga A."/>
            <person name="Young D."/>
            <person name="Pisabarro A."/>
            <person name="Eastwood D.C."/>
            <person name="Martin F."/>
            <person name="Cullen D."/>
            <person name="Grigoriev I.V."/>
            <person name="Hibbett D.S."/>
        </authorList>
    </citation>
    <scope>NUCLEOTIDE SEQUENCE [LARGE SCALE GENOMIC DNA]</scope>
    <source>
        <strain evidence="2 3">DJM-731 SS1</strain>
    </source>
</reference>
<feature type="compositionally biased region" description="Basic and acidic residues" evidence="1">
    <location>
        <begin position="807"/>
        <end position="822"/>
    </location>
</feature>
<feature type="compositionally biased region" description="Polar residues" evidence="1">
    <location>
        <begin position="787"/>
        <end position="805"/>
    </location>
</feature>
<feature type="compositionally biased region" description="Basic and acidic residues" evidence="1">
    <location>
        <begin position="141"/>
        <end position="150"/>
    </location>
</feature>
<dbReference type="RefSeq" id="XP_040624198.1">
    <property type="nucleotide sequence ID" value="XM_040767634.1"/>
</dbReference>
<dbReference type="GeneID" id="63682696"/>
<feature type="compositionally biased region" description="Polar residues" evidence="1">
    <location>
        <begin position="203"/>
        <end position="213"/>
    </location>
</feature>
<feature type="compositionally biased region" description="Polar residues" evidence="1">
    <location>
        <begin position="1061"/>
        <end position="1075"/>
    </location>
</feature>
<feature type="region of interest" description="Disordered" evidence="1">
    <location>
        <begin position="989"/>
        <end position="1118"/>
    </location>
</feature>
<dbReference type="STRING" id="1858805.M5FNE4"/>
<evidence type="ECO:0000313" key="2">
    <source>
        <dbReference type="EMBL" id="EJT97300.1"/>
    </source>
</evidence>
<feature type="compositionally biased region" description="Basic and acidic residues" evidence="1">
    <location>
        <begin position="754"/>
        <end position="763"/>
    </location>
</feature>
<feature type="region of interest" description="Disordered" evidence="1">
    <location>
        <begin position="713"/>
        <end position="822"/>
    </location>
</feature>
<evidence type="ECO:0000313" key="3">
    <source>
        <dbReference type="Proteomes" id="UP000030653"/>
    </source>
</evidence>
<feature type="region of interest" description="Disordered" evidence="1">
    <location>
        <begin position="1"/>
        <end position="30"/>
    </location>
</feature>
<dbReference type="Proteomes" id="UP000030653">
    <property type="component" value="Unassembled WGS sequence"/>
</dbReference>
<feature type="region of interest" description="Disordered" evidence="1">
    <location>
        <begin position="236"/>
        <end position="301"/>
    </location>
</feature>
<feature type="compositionally biased region" description="Low complexity" evidence="1">
    <location>
        <begin position="161"/>
        <end position="174"/>
    </location>
</feature>
<feature type="region of interest" description="Disordered" evidence="1">
    <location>
        <begin position="141"/>
        <end position="215"/>
    </location>
</feature>
<proteinExistence type="predicted"/>
<protein>
    <submittedName>
        <fullName evidence="2">Uncharacterized protein</fullName>
    </submittedName>
</protein>